<protein>
    <submittedName>
        <fullName evidence="1">Uncharacterized protein</fullName>
    </submittedName>
</protein>
<sequence>MHCPKLLVTAMDSITAKLEKAVWRLTEDCNILCGRPAIC</sequence>
<evidence type="ECO:0000313" key="1">
    <source>
        <dbReference type="EMBL" id="CAA9409936.1"/>
    </source>
</evidence>
<accession>A0A6J4P9G1</accession>
<dbReference type="AlphaFoldDB" id="A0A6J4P9G1"/>
<gene>
    <name evidence="1" type="ORF">AVDCRST_MAG84-6557</name>
</gene>
<name>A0A6J4P9G1_9CYAN</name>
<dbReference type="EMBL" id="CADCTZ010001642">
    <property type="protein sequence ID" value="CAA9409936.1"/>
    <property type="molecule type" value="Genomic_DNA"/>
</dbReference>
<organism evidence="1">
    <name type="scientific">uncultured Microcoleus sp</name>
    <dbReference type="NCBI Taxonomy" id="259945"/>
    <lineage>
        <taxon>Bacteria</taxon>
        <taxon>Bacillati</taxon>
        <taxon>Cyanobacteriota</taxon>
        <taxon>Cyanophyceae</taxon>
        <taxon>Oscillatoriophycideae</taxon>
        <taxon>Oscillatoriales</taxon>
        <taxon>Microcoleaceae</taxon>
        <taxon>Microcoleus</taxon>
        <taxon>environmental samples</taxon>
    </lineage>
</organism>
<proteinExistence type="predicted"/>
<reference evidence="1" key="1">
    <citation type="submission" date="2020-02" db="EMBL/GenBank/DDBJ databases">
        <authorList>
            <person name="Meier V. D."/>
        </authorList>
    </citation>
    <scope>NUCLEOTIDE SEQUENCE</scope>
    <source>
        <strain evidence="1">AVDCRST_MAG84</strain>
    </source>
</reference>